<protein>
    <submittedName>
        <fullName evidence="1">Uncharacterized protein</fullName>
    </submittedName>
</protein>
<organism evidence="1 2">
    <name type="scientific">Drosophila navojoa</name>
    <name type="common">Fruit fly</name>
    <dbReference type="NCBI Taxonomy" id="7232"/>
    <lineage>
        <taxon>Eukaryota</taxon>
        <taxon>Metazoa</taxon>
        <taxon>Ecdysozoa</taxon>
        <taxon>Arthropoda</taxon>
        <taxon>Hexapoda</taxon>
        <taxon>Insecta</taxon>
        <taxon>Pterygota</taxon>
        <taxon>Neoptera</taxon>
        <taxon>Endopterygota</taxon>
        <taxon>Diptera</taxon>
        <taxon>Brachycera</taxon>
        <taxon>Muscomorpha</taxon>
        <taxon>Ephydroidea</taxon>
        <taxon>Drosophilidae</taxon>
        <taxon>Drosophila</taxon>
    </lineage>
</organism>
<name>A0A484BNG4_DRONA</name>
<dbReference type="Proteomes" id="UP000295192">
    <property type="component" value="Unassembled WGS sequence"/>
</dbReference>
<sequence>MDTMTIPGKEKPRQPQSVLTLSLIDSWAIFQKQNYQMEEEQTSSQVITELQFVMLLAGKQQQQQQQRQRQQQWPTKRLGK</sequence>
<evidence type="ECO:0000313" key="2">
    <source>
        <dbReference type="Proteomes" id="UP000295192"/>
    </source>
</evidence>
<gene>
    <name evidence="1" type="ORF">AWZ03_003193</name>
</gene>
<keyword evidence="2" id="KW-1185">Reference proteome</keyword>
<proteinExistence type="predicted"/>
<evidence type="ECO:0000313" key="1">
    <source>
        <dbReference type="EMBL" id="TDG50288.1"/>
    </source>
</evidence>
<dbReference type="EMBL" id="LSRL02000016">
    <property type="protein sequence ID" value="TDG50288.1"/>
    <property type="molecule type" value="Genomic_DNA"/>
</dbReference>
<reference evidence="1 2" key="1">
    <citation type="journal article" date="2019" name="J. Hered.">
        <title>An Improved Genome Assembly for Drosophila navojoa, the Basal Species in the mojavensis Cluster.</title>
        <authorList>
            <person name="Vanderlinde T."/>
            <person name="Dupim E.G."/>
            <person name="Nazario-Yepiz N.O."/>
            <person name="Carvalho A.B."/>
        </authorList>
    </citation>
    <scope>NUCLEOTIDE SEQUENCE [LARGE SCALE GENOMIC DNA]</scope>
    <source>
        <strain evidence="1">Navoj_Jal97</strain>
        <tissue evidence="1">Whole organism</tissue>
    </source>
</reference>
<dbReference type="AlphaFoldDB" id="A0A484BNG4"/>
<accession>A0A484BNG4</accession>
<comment type="caution">
    <text evidence="1">The sequence shown here is derived from an EMBL/GenBank/DDBJ whole genome shotgun (WGS) entry which is preliminary data.</text>
</comment>